<dbReference type="Proteomes" id="UP000005237">
    <property type="component" value="Unassembled WGS sequence"/>
</dbReference>
<evidence type="ECO:0000313" key="2">
    <source>
        <dbReference type="Proteomes" id="UP000005237"/>
    </source>
</evidence>
<accession>A0A8R1IG33</accession>
<reference evidence="1" key="2">
    <citation type="submission" date="2022-06" db="UniProtKB">
        <authorList>
            <consortium name="EnsemblMetazoa"/>
        </authorList>
    </citation>
    <scope>IDENTIFICATION</scope>
    <source>
        <strain evidence="1">DF5081</strain>
    </source>
</reference>
<proteinExistence type="predicted"/>
<keyword evidence="2" id="KW-1185">Reference proteome</keyword>
<protein>
    <submittedName>
        <fullName evidence="1">Uncharacterized protein</fullName>
    </submittedName>
</protein>
<name>A0A8R1IG33_CAEJA</name>
<evidence type="ECO:0000313" key="1">
    <source>
        <dbReference type="EnsemblMetazoa" id="CJA35434.1"/>
    </source>
</evidence>
<reference evidence="2" key="1">
    <citation type="submission" date="2010-08" db="EMBL/GenBank/DDBJ databases">
        <authorList>
            <consortium name="Caenorhabditis japonica Sequencing Consortium"/>
            <person name="Wilson R.K."/>
        </authorList>
    </citation>
    <scope>NUCLEOTIDE SEQUENCE [LARGE SCALE GENOMIC DNA]</scope>
    <source>
        <strain evidence="2">DF5081</strain>
    </source>
</reference>
<organism evidence="1 2">
    <name type="scientific">Caenorhabditis japonica</name>
    <dbReference type="NCBI Taxonomy" id="281687"/>
    <lineage>
        <taxon>Eukaryota</taxon>
        <taxon>Metazoa</taxon>
        <taxon>Ecdysozoa</taxon>
        <taxon>Nematoda</taxon>
        <taxon>Chromadorea</taxon>
        <taxon>Rhabditida</taxon>
        <taxon>Rhabditina</taxon>
        <taxon>Rhabditomorpha</taxon>
        <taxon>Rhabditoidea</taxon>
        <taxon>Rhabditidae</taxon>
        <taxon>Peloderinae</taxon>
        <taxon>Caenorhabditis</taxon>
    </lineage>
</organism>
<dbReference type="AlphaFoldDB" id="A0A8R1IG33"/>
<dbReference type="EnsemblMetazoa" id="CJA35434.1">
    <property type="protein sequence ID" value="CJA35434.1"/>
    <property type="gene ID" value="WBGene00211281"/>
</dbReference>
<sequence length="78" mass="8405">MIEHKEIGEGEDVVVVAKLIIPEISHTQNSSVQAEPKPSRSFIIVFLCNASVSRDCCQSRGIVEPPPIGESGDGDDEN</sequence>